<sequence length="111" mass="11549">MTGRDDAGRVRGALTRVADNPAARLYLAVCAALLVWAVVDTAFVRHDDASMAGVWPFAATLPTGLLVLAVPLPGNRVGAVLLLALPAAAALVNAWAISAVLRRLRARAARV</sequence>
<keyword evidence="1" id="KW-0812">Transmembrane</keyword>
<evidence type="ECO:0000313" key="2">
    <source>
        <dbReference type="EMBL" id="MFD1829581.1"/>
    </source>
</evidence>
<dbReference type="Pfam" id="PF25637">
    <property type="entry name" value="DUF7942"/>
    <property type="match status" value="1"/>
</dbReference>
<keyword evidence="3" id="KW-1185">Reference proteome</keyword>
<reference evidence="3" key="1">
    <citation type="journal article" date="2019" name="Int. J. Syst. Evol. Microbiol.">
        <title>The Global Catalogue of Microorganisms (GCM) 10K type strain sequencing project: providing services to taxonomists for standard genome sequencing and annotation.</title>
        <authorList>
            <consortium name="The Broad Institute Genomics Platform"/>
            <consortium name="The Broad Institute Genome Sequencing Center for Infectious Disease"/>
            <person name="Wu L."/>
            <person name="Ma J."/>
        </authorList>
    </citation>
    <scope>NUCLEOTIDE SEQUENCE [LARGE SCALE GENOMIC DNA]</scope>
    <source>
        <strain evidence="3">CGMCC 4.7455</strain>
    </source>
</reference>
<organism evidence="2 3">
    <name type="scientific">Streptomyces desertarenae</name>
    <dbReference type="NCBI Taxonomy" id="2666184"/>
    <lineage>
        <taxon>Bacteria</taxon>
        <taxon>Bacillati</taxon>
        <taxon>Actinomycetota</taxon>
        <taxon>Actinomycetes</taxon>
        <taxon>Kitasatosporales</taxon>
        <taxon>Streptomycetaceae</taxon>
        <taxon>Streptomyces</taxon>
    </lineage>
</organism>
<proteinExistence type="predicted"/>
<dbReference type="NCBIfam" id="NF046119">
    <property type="entry name" value="memb_SCO4225"/>
    <property type="match status" value="1"/>
</dbReference>
<dbReference type="InterPro" id="IPR057702">
    <property type="entry name" value="DUF7942"/>
</dbReference>
<dbReference type="RefSeq" id="WP_380898339.1">
    <property type="nucleotide sequence ID" value="NZ_JBHUFU010000003.1"/>
</dbReference>
<accession>A0ABW4PJF0</accession>
<comment type="caution">
    <text evidence="2">The sequence shown here is derived from an EMBL/GenBank/DDBJ whole genome shotgun (WGS) entry which is preliminary data.</text>
</comment>
<gene>
    <name evidence="2" type="ORF">ACFSJS_07885</name>
</gene>
<evidence type="ECO:0000256" key="1">
    <source>
        <dbReference type="SAM" id="Phobius"/>
    </source>
</evidence>
<keyword evidence="1" id="KW-1133">Transmembrane helix</keyword>
<feature type="transmembrane region" description="Helical" evidence="1">
    <location>
        <begin position="51"/>
        <end position="72"/>
    </location>
</feature>
<protein>
    <submittedName>
        <fullName evidence="2">SCO4225 family membrane protein</fullName>
    </submittedName>
</protein>
<dbReference type="EMBL" id="JBHUFU010000003">
    <property type="protein sequence ID" value="MFD1829581.1"/>
    <property type="molecule type" value="Genomic_DNA"/>
</dbReference>
<dbReference type="Proteomes" id="UP001597365">
    <property type="component" value="Unassembled WGS sequence"/>
</dbReference>
<evidence type="ECO:0000313" key="3">
    <source>
        <dbReference type="Proteomes" id="UP001597365"/>
    </source>
</evidence>
<keyword evidence="1" id="KW-0472">Membrane</keyword>
<feature type="transmembrane region" description="Helical" evidence="1">
    <location>
        <begin position="78"/>
        <end position="101"/>
    </location>
</feature>
<feature type="transmembrane region" description="Helical" evidence="1">
    <location>
        <begin position="25"/>
        <end position="44"/>
    </location>
</feature>
<name>A0ABW4PJF0_9ACTN</name>